<feature type="transmembrane region" description="Helical" evidence="1">
    <location>
        <begin position="49"/>
        <end position="66"/>
    </location>
</feature>
<dbReference type="AlphaFoldDB" id="A0A4Q7RF93"/>
<dbReference type="RefSeq" id="WP_130393250.1">
    <property type="nucleotide sequence ID" value="NZ_SGXM01000008.1"/>
</dbReference>
<dbReference type="EMBL" id="SGXM01000008">
    <property type="protein sequence ID" value="RZT31851.1"/>
    <property type="molecule type" value="Genomic_DNA"/>
</dbReference>
<dbReference type="Proteomes" id="UP000291078">
    <property type="component" value="Unassembled WGS sequence"/>
</dbReference>
<evidence type="ECO:0000256" key="1">
    <source>
        <dbReference type="SAM" id="Phobius"/>
    </source>
</evidence>
<keyword evidence="1" id="KW-1133">Transmembrane helix</keyword>
<feature type="transmembrane region" description="Helical" evidence="1">
    <location>
        <begin position="487"/>
        <end position="506"/>
    </location>
</feature>
<feature type="transmembrane region" description="Helical" evidence="1">
    <location>
        <begin position="25"/>
        <end position="43"/>
    </location>
</feature>
<evidence type="ECO:0000313" key="3">
    <source>
        <dbReference type="Proteomes" id="UP000291078"/>
    </source>
</evidence>
<feature type="transmembrane region" description="Helical" evidence="1">
    <location>
        <begin position="73"/>
        <end position="91"/>
    </location>
</feature>
<evidence type="ECO:0000313" key="2">
    <source>
        <dbReference type="EMBL" id="RZT31851.1"/>
    </source>
</evidence>
<feature type="transmembrane region" description="Helical" evidence="1">
    <location>
        <begin position="152"/>
        <end position="178"/>
    </location>
</feature>
<dbReference type="OrthoDB" id="8949626at2"/>
<proteinExistence type="predicted"/>
<feature type="transmembrane region" description="Helical" evidence="1">
    <location>
        <begin position="198"/>
        <end position="215"/>
    </location>
</feature>
<gene>
    <name evidence="2" type="ORF">EV147_4351</name>
</gene>
<feature type="transmembrane region" description="Helical" evidence="1">
    <location>
        <begin position="450"/>
        <end position="467"/>
    </location>
</feature>
<keyword evidence="3" id="KW-1185">Reference proteome</keyword>
<keyword evidence="1" id="KW-0812">Transmembrane</keyword>
<organism evidence="2 3">
    <name type="scientific">Cupriavidus agavae</name>
    <dbReference type="NCBI Taxonomy" id="1001822"/>
    <lineage>
        <taxon>Bacteria</taxon>
        <taxon>Pseudomonadati</taxon>
        <taxon>Pseudomonadota</taxon>
        <taxon>Betaproteobacteria</taxon>
        <taxon>Burkholderiales</taxon>
        <taxon>Burkholderiaceae</taxon>
        <taxon>Cupriavidus</taxon>
    </lineage>
</organism>
<accession>A0A4Q7RF93</accession>
<reference evidence="2 3" key="1">
    <citation type="journal article" date="2015" name="Stand. Genomic Sci.">
        <title>Genomic Encyclopedia of Bacterial and Archaeal Type Strains, Phase III: the genomes of soil and plant-associated and newly described type strains.</title>
        <authorList>
            <person name="Whitman W.B."/>
            <person name="Woyke T."/>
            <person name="Klenk H.P."/>
            <person name="Zhou Y."/>
            <person name="Lilburn T.G."/>
            <person name="Beck B.J."/>
            <person name="De Vos P."/>
            <person name="Vandamme P."/>
            <person name="Eisen J.A."/>
            <person name="Garrity G."/>
            <person name="Hugenholtz P."/>
            <person name="Kyrpides N.C."/>
        </authorList>
    </citation>
    <scope>NUCLEOTIDE SEQUENCE [LARGE SCALE GENOMIC DNA]</scope>
    <source>
        <strain evidence="2 3">ASC-9842</strain>
    </source>
</reference>
<feature type="transmembrane region" description="Helical" evidence="1">
    <location>
        <begin position="526"/>
        <end position="544"/>
    </location>
</feature>
<keyword evidence="1" id="KW-0472">Membrane</keyword>
<feature type="transmembrane region" description="Helical" evidence="1">
    <location>
        <begin position="111"/>
        <end position="131"/>
    </location>
</feature>
<sequence>MTAVTTFTLQTAPTRRPVRFQRWRTAFLLAWAGLVAVQALLWLNAANVAAALLVIAGGVSGIHVMARVARLRAYPISTAMLLGYTLSYFLIPPVATLIEWKPLTYNLHHPVLDFTHAFVCHVALLLAHRLYRKSQWGMQLRLGVVNRVYRPMGLFHNLGNVQIMVMGGIGLCAMMYQVFVVGMITEGSGGALNRIMQAMYPLAYLPYCLLVRPLIGAHSYLPLSLRWKLTLIAYTGVLAMVSIGSNSRALVLIGTISVCLVMAYGFITRTLPMRLFRPRRLIIVGLLLALMQGPVTDLATSMVIARAQRNDVGASELISATLDTMKNRDAIRDRLESDANDNHETWDERYLDNLFLQRLANMKFADATLDLALRQDASARAELRTIEWQRVITVLPAPVLEALGIAVDKDFVTTSSAGDLMLFTVTGDTDALGGFRTGSIFGTGYALFDWLYPGVLAILAFLTYALADAQTTRRPLPARDASPVRWVPVFSPLVVTRYYTWVFYLTSAATGVDSMSGLTQLILRGWIESAVIYTVVFWISRVVVRAIGKGAS</sequence>
<feature type="transmembrane region" description="Helical" evidence="1">
    <location>
        <begin position="227"/>
        <end position="243"/>
    </location>
</feature>
<feature type="transmembrane region" description="Helical" evidence="1">
    <location>
        <begin position="249"/>
        <end position="269"/>
    </location>
</feature>
<protein>
    <submittedName>
        <fullName evidence="2">Uncharacterized protein</fullName>
    </submittedName>
</protein>
<name>A0A4Q7RF93_9BURK</name>
<feature type="transmembrane region" description="Helical" evidence="1">
    <location>
        <begin position="281"/>
        <end position="305"/>
    </location>
</feature>
<comment type="caution">
    <text evidence="2">The sequence shown here is derived from an EMBL/GenBank/DDBJ whole genome shotgun (WGS) entry which is preliminary data.</text>
</comment>